<dbReference type="RefSeq" id="WP_086614603.1">
    <property type="nucleotide sequence ID" value="NZ_MTPX02000019.1"/>
</dbReference>
<keyword evidence="1" id="KW-0472">Membrane</keyword>
<reference evidence="2 3" key="1">
    <citation type="submission" date="2017-10" db="EMBL/GenBank/DDBJ databases">
        <title>Draft genome sequence of cellulolytic Actinomyces sp CtC72 isolated from cattle rumen fluid.</title>
        <authorList>
            <person name="Joshi A.J."/>
            <person name="Vasudevan G."/>
            <person name="Lanjekar V.B."/>
            <person name="Hivarkar S."/>
            <person name="Engineer A."/>
            <person name="Pore S.D."/>
            <person name="Dhakephalkar P.K."/>
            <person name="Dagar S."/>
        </authorList>
    </citation>
    <scope>NUCLEOTIDE SEQUENCE [LARGE SCALE GENOMIC DNA]</scope>
    <source>
        <strain evidence="3">CtC72</strain>
    </source>
</reference>
<protein>
    <recommendedName>
        <fullName evidence="4">Integral membrane protein</fullName>
    </recommendedName>
</protein>
<keyword evidence="1" id="KW-0812">Transmembrane</keyword>
<sequence length="231" mass="23518">MSEPSSRYQHAPEPGSDDVPQWVNDLVPIAEYARALLRVDAPALALAVTAVLVLPQLMPLPAPWVTTACMALGAFLALRHGGPARISRRAGSAAADSPTVALRPGGRTGALLVVLDLLLSATGLAAWAGLALAGTERALLVAATGATAGLAVGVGLVAVRELVGRCSAAVRAAFAAVALAAVTAVVYGPVLVAPSWWWMLGLALLVDAVGAISLRVGARNDRRFSRPADAT</sequence>
<feature type="transmembrane region" description="Helical" evidence="1">
    <location>
        <begin position="196"/>
        <end position="216"/>
    </location>
</feature>
<feature type="transmembrane region" description="Helical" evidence="1">
    <location>
        <begin position="60"/>
        <end position="78"/>
    </location>
</feature>
<feature type="transmembrane region" description="Helical" evidence="1">
    <location>
        <begin position="110"/>
        <end position="132"/>
    </location>
</feature>
<organism evidence="2 3">
    <name type="scientific">Actinomyces ruminis</name>
    <dbReference type="NCBI Taxonomy" id="1937003"/>
    <lineage>
        <taxon>Bacteria</taxon>
        <taxon>Bacillati</taxon>
        <taxon>Actinomycetota</taxon>
        <taxon>Actinomycetes</taxon>
        <taxon>Actinomycetales</taxon>
        <taxon>Actinomycetaceae</taxon>
        <taxon>Actinomyces</taxon>
    </lineage>
</organism>
<evidence type="ECO:0008006" key="4">
    <source>
        <dbReference type="Google" id="ProtNLM"/>
    </source>
</evidence>
<comment type="caution">
    <text evidence="2">The sequence shown here is derived from an EMBL/GenBank/DDBJ whole genome shotgun (WGS) entry which is preliminary data.</text>
</comment>
<gene>
    <name evidence="2" type="ORF">BW737_002510</name>
</gene>
<dbReference type="EMBL" id="MTPX02000019">
    <property type="protein sequence ID" value="PHP53393.1"/>
    <property type="molecule type" value="Genomic_DNA"/>
</dbReference>
<dbReference type="Proteomes" id="UP000194577">
    <property type="component" value="Unassembled WGS sequence"/>
</dbReference>
<proteinExistence type="predicted"/>
<evidence type="ECO:0000256" key="1">
    <source>
        <dbReference type="SAM" id="Phobius"/>
    </source>
</evidence>
<evidence type="ECO:0000313" key="2">
    <source>
        <dbReference type="EMBL" id="PHP53393.1"/>
    </source>
</evidence>
<keyword evidence="1" id="KW-1133">Transmembrane helix</keyword>
<feature type="transmembrane region" description="Helical" evidence="1">
    <location>
        <begin position="138"/>
        <end position="159"/>
    </location>
</feature>
<accession>A0ABX4MD94</accession>
<keyword evidence="3" id="KW-1185">Reference proteome</keyword>
<name>A0ABX4MD94_9ACTO</name>
<feature type="transmembrane region" description="Helical" evidence="1">
    <location>
        <begin position="171"/>
        <end position="190"/>
    </location>
</feature>
<evidence type="ECO:0000313" key="3">
    <source>
        <dbReference type="Proteomes" id="UP000194577"/>
    </source>
</evidence>